<evidence type="ECO:0000256" key="6">
    <source>
        <dbReference type="ARBA" id="ARBA00022989"/>
    </source>
</evidence>
<dbReference type="Pfam" id="PF04234">
    <property type="entry name" value="CopC"/>
    <property type="match status" value="1"/>
</dbReference>
<keyword evidence="3 9" id="KW-0812">Transmembrane</keyword>
<feature type="chain" id="PRO_5046521826" evidence="10">
    <location>
        <begin position="22"/>
        <end position="577"/>
    </location>
</feature>
<organism evidence="13 14">
    <name type="scientific">Amycolatopsis acididurans</name>
    <dbReference type="NCBI Taxonomy" id="2724524"/>
    <lineage>
        <taxon>Bacteria</taxon>
        <taxon>Bacillati</taxon>
        <taxon>Actinomycetota</taxon>
        <taxon>Actinomycetes</taxon>
        <taxon>Pseudonocardiales</taxon>
        <taxon>Pseudonocardiaceae</taxon>
        <taxon>Amycolatopsis</taxon>
    </lineage>
</organism>
<dbReference type="SUPFAM" id="SSF81296">
    <property type="entry name" value="E set domains"/>
    <property type="match status" value="1"/>
</dbReference>
<gene>
    <name evidence="13" type="ORF">HFP15_31740</name>
</gene>
<dbReference type="InterPro" id="IPR007348">
    <property type="entry name" value="CopC_dom"/>
</dbReference>
<keyword evidence="14" id="KW-1185">Reference proteome</keyword>
<comment type="subcellular location">
    <subcellularLocation>
        <location evidence="1">Cell membrane</location>
        <topology evidence="1">Multi-pass membrane protein</topology>
    </subcellularLocation>
</comment>
<feature type="transmembrane region" description="Helical" evidence="9">
    <location>
        <begin position="261"/>
        <end position="278"/>
    </location>
</feature>
<evidence type="ECO:0000259" key="12">
    <source>
        <dbReference type="Pfam" id="PF05425"/>
    </source>
</evidence>
<dbReference type="PANTHER" id="PTHR34820:SF4">
    <property type="entry name" value="INNER MEMBRANE PROTEIN YEBZ"/>
    <property type="match status" value="1"/>
</dbReference>
<dbReference type="Pfam" id="PF05425">
    <property type="entry name" value="CopD"/>
    <property type="match status" value="1"/>
</dbReference>
<evidence type="ECO:0000256" key="5">
    <source>
        <dbReference type="ARBA" id="ARBA00022729"/>
    </source>
</evidence>
<evidence type="ECO:0000256" key="3">
    <source>
        <dbReference type="ARBA" id="ARBA00022692"/>
    </source>
</evidence>
<feature type="transmembrane region" description="Helical" evidence="9">
    <location>
        <begin position="298"/>
        <end position="316"/>
    </location>
</feature>
<keyword evidence="7" id="KW-0186">Copper</keyword>
<evidence type="ECO:0000256" key="4">
    <source>
        <dbReference type="ARBA" id="ARBA00022723"/>
    </source>
</evidence>
<evidence type="ECO:0000256" key="2">
    <source>
        <dbReference type="ARBA" id="ARBA00022475"/>
    </source>
</evidence>
<dbReference type="InterPro" id="IPR014756">
    <property type="entry name" value="Ig_E-set"/>
</dbReference>
<feature type="signal peptide" evidence="10">
    <location>
        <begin position="1"/>
        <end position="21"/>
    </location>
</feature>
<dbReference type="InterPro" id="IPR014755">
    <property type="entry name" value="Cu-Rt/internalin_Ig-like"/>
</dbReference>
<evidence type="ECO:0000256" key="1">
    <source>
        <dbReference type="ARBA" id="ARBA00004651"/>
    </source>
</evidence>
<dbReference type="Proteomes" id="UP000715441">
    <property type="component" value="Unassembled WGS sequence"/>
</dbReference>
<evidence type="ECO:0000313" key="14">
    <source>
        <dbReference type="Proteomes" id="UP000715441"/>
    </source>
</evidence>
<name>A0ABX1JCD0_9PSEU</name>
<accession>A0ABX1JCD0</accession>
<evidence type="ECO:0000313" key="13">
    <source>
        <dbReference type="EMBL" id="NKQ57447.1"/>
    </source>
</evidence>
<feature type="domain" description="Copper resistance protein D" evidence="12">
    <location>
        <begin position="326"/>
        <end position="440"/>
    </location>
</feature>
<reference evidence="13 14" key="1">
    <citation type="submission" date="2020-04" db="EMBL/GenBank/DDBJ databases">
        <title>Novel species.</title>
        <authorList>
            <person name="Teo W.F.A."/>
            <person name="Lipun K."/>
            <person name="Srisuk N."/>
            <person name="Duangmal K."/>
        </authorList>
    </citation>
    <scope>NUCLEOTIDE SEQUENCE [LARGE SCALE GENOMIC DNA]</scope>
    <source>
        <strain evidence="13 14">K13G38</strain>
    </source>
</reference>
<keyword evidence="8 9" id="KW-0472">Membrane</keyword>
<keyword evidence="6 9" id="KW-1133">Transmembrane helix</keyword>
<feature type="transmembrane region" description="Helical" evidence="9">
    <location>
        <begin position="363"/>
        <end position="386"/>
    </location>
</feature>
<comment type="caution">
    <text evidence="13">The sequence shown here is derived from an EMBL/GenBank/DDBJ whole genome shotgun (WGS) entry which is preliminary data.</text>
</comment>
<protein>
    <submittedName>
        <fullName evidence="13">Copper resistance protein CopC/CopD</fullName>
    </submittedName>
</protein>
<keyword evidence="2" id="KW-1003">Cell membrane</keyword>
<evidence type="ECO:0000256" key="7">
    <source>
        <dbReference type="ARBA" id="ARBA00023008"/>
    </source>
</evidence>
<proteinExistence type="predicted"/>
<dbReference type="Gene3D" id="2.60.40.1220">
    <property type="match status" value="1"/>
</dbReference>
<evidence type="ECO:0000256" key="9">
    <source>
        <dbReference type="SAM" id="Phobius"/>
    </source>
</evidence>
<feature type="domain" description="CopC" evidence="11">
    <location>
        <begin position="22"/>
        <end position="119"/>
    </location>
</feature>
<dbReference type="PANTHER" id="PTHR34820">
    <property type="entry name" value="INNER MEMBRANE PROTEIN YEBZ"/>
    <property type="match status" value="1"/>
</dbReference>
<dbReference type="EMBL" id="JAAXLS010000036">
    <property type="protein sequence ID" value="NKQ57447.1"/>
    <property type="molecule type" value="Genomic_DNA"/>
</dbReference>
<evidence type="ECO:0000256" key="10">
    <source>
        <dbReference type="SAM" id="SignalP"/>
    </source>
</evidence>
<keyword evidence="5 10" id="KW-0732">Signal</keyword>
<feature type="transmembrane region" description="Helical" evidence="9">
    <location>
        <begin position="220"/>
        <end position="241"/>
    </location>
</feature>
<sequence length="577" mass="59206">MAAVLGLAAIALVSVPGTASAHAVLLSTTPNGFQLLDSAPSEVTMRFSESIDVSLAEVRLIGPGGTNVDGVSKPAHAAAAPDTIAATLPANLAKGTYTVTYRVTSADSHPVEGAFAFSVGTVTGGVAENSRPASAGAGVSLLYGLARWLAYAALALMIGTAFFAAVCWPGGESSTGIRRILWAGWATLLGATLASLALYGPSVAGGSPLDPALLGATLGSRIGVVLLVRLMVLGLLAVAMVRLRRIVPFTAHSPADLRRRAAIVLGIGVALVVTWGLANHSAAGSGALLALPVDAIHLLAMAIWLGGLPVLLGVLLRSGDVPGMRAAVPVFSQIALICVLVLVVTGTYQAWREVGTPAALFGTSYGLVLAAKVGMVVVLVVLGAYARKWVQRHYAFEIVTVSDKRRAKRGPEKQEIGRFRRMVAVEVVVAAAVLGATASLVNAEPAAAELARIREEAAIPQRSGPVNTVLPFDAGGGPAGTGKLAVLVTPGKVGRNEVHLAALDSNGRPKQVAELRAELSLPSRGIGPLPVDMRFLGGDHAIGTNAPITMPGMWELSVTVRTSEIDQAVLRVPVGAR</sequence>
<feature type="transmembrane region" description="Helical" evidence="9">
    <location>
        <begin position="180"/>
        <end position="200"/>
    </location>
</feature>
<evidence type="ECO:0000256" key="8">
    <source>
        <dbReference type="ARBA" id="ARBA00023136"/>
    </source>
</evidence>
<dbReference type="InterPro" id="IPR008457">
    <property type="entry name" value="Cu-R_CopD_dom"/>
</dbReference>
<feature type="transmembrane region" description="Helical" evidence="9">
    <location>
        <begin position="328"/>
        <end position="351"/>
    </location>
</feature>
<evidence type="ECO:0000259" key="11">
    <source>
        <dbReference type="Pfam" id="PF04234"/>
    </source>
</evidence>
<feature type="transmembrane region" description="Helical" evidence="9">
    <location>
        <begin position="148"/>
        <end position="168"/>
    </location>
</feature>
<keyword evidence="4" id="KW-0479">Metal-binding</keyword>
<dbReference type="InterPro" id="IPR032694">
    <property type="entry name" value="CopC/D"/>
</dbReference>